<dbReference type="InterPro" id="IPR012902">
    <property type="entry name" value="N_methyl_site"/>
</dbReference>
<dbReference type="SUPFAM" id="SSF54523">
    <property type="entry name" value="Pili subunits"/>
    <property type="match status" value="1"/>
</dbReference>
<dbReference type="InterPro" id="IPR045584">
    <property type="entry name" value="Pilin-like"/>
</dbReference>
<dbReference type="PROSITE" id="PS00409">
    <property type="entry name" value="PROKAR_NTER_METHYL"/>
    <property type="match status" value="1"/>
</dbReference>
<accession>A0A1H6NH00</accession>
<evidence type="ECO:0000256" key="1">
    <source>
        <dbReference type="SAM" id="Phobius"/>
    </source>
</evidence>
<evidence type="ECO:0000313" key="2">
    <source>
        <dbReference type="EMBL" id="SEI11274.1"/>
    </source>
</evidence>
<evidence type="ECO:0000313" key="3">
    <source>
        <dbReference type="Proteomes" id="UP000199371"/>
    </source>
</evidence>
<feature type="transmembrane region" description="Helical" evidence="1">
    <location>
        <begin position="7"/>
        <end position="27"/>
    </location>
</feature>
<keyword evidence="1" id="KW-1133">Transmembrane helix</keyword>
<keyword evidence="3" id="KW-1185">Reference proteome</keyword>
<dbReference type="EMBL" id="FNXF01000021">
    <property type="protein sequence ID" value="SEI11274.1"/>
    <property type="molecule type" value="Genomic_DNA"/>
</dbReference>
<dbReference type="NCBIfam" id="TIGR02532">
    <property type="entry name" value="IV_pilin_GFxxxE"/>
    <property type="match status" value="1"/>
</dbReference>
<dbReference type="OrthoDB" id="5815618at2"/>
<protein>
    <submittedName>
        <fullName evidence="2">MSHA pilin protein MshB</fullName>
    </submittedName>
</protein>
<organism evidence="2 3">
    <name type="scientific">Rheinheimera pacifica</name>
    <dbReference type="NCBI Taxonomy" id="173990"/>
    <lineage>
        <taxon>Bacteria</taxon>
        <taxon>Pseudomonadati</taxon>
        <taxon>Pseudomonadota</taxon>
        <taxon>Gammaproteobacteria</taxon>
        <taxon>Chromatiales</taxon>
        <taxon>Chromatiaceae</taxon>
        <taxon>Rheinheimera</taxon>
    </lineage>
</organism>
<name>A0A1H6NH00_9GAMM</name>
<keyword evidence="1" id="KW-0812">Transmembrane</keyword>
<reference evidence="3" key="1">
    <citation type="submission" date="2016-10" db="EMBL/GenBank/DDBJ databases">
        <authorList>
            <person name="Varghese N."/>
            <person name="Submissions S."/>
        </authorList>
    </citation>
    <scope>NUCLEOTIDE SEQUENCE [LARGE SCALE GENOMIC DNA]</scope>
    <source>
        <strain evidence="3">DSM 17616</strain>
    </source>
</reference>
<keyword evidence="1" id="KW-0472">Membrane</keyword>
<sequence>MKKQTGFTLIELVIVIIILGLLAATALPRFLNVTAQAEDAAIEGIAGGFASAVGLVRAQWEVEGRPANGTVNYDGVTVNVAANGYPAGGAETANDISAAECQTVLNTILQAAPSSVIAGQGLTVADMTAQKLYIRTQQGSNQPPATPTLCVYHQTAGLTAIPSDQSNSNGFTYAPALGQVTVFLTKP</sequence>
<dbReference type="Proteomes" id="UP000199371">
    <property type="component" value="Unassembled WGS sequence"/>
</dbReference>
<dbReference type="Pfam" id="PF07963">
    <property type="entry name" value="N_methyl"/>
    <property type="match status" value="1"/>
</dbReference>
<proteinExistence type="predicted"/>
<dbReference type="Gene3D" id="3.30.700.10">
    <property type="entry name" value="Glycoprotein, Type 4 Pilin"/>
    <property type="match status" value="1"/>
</dbReference>
<dbReference type="STRING" id="173990.SAMN05660691_03795"/>
<dbReference type="RefSeq" id="WP_092796621.1">
    <property type="nucleotide sequence ID" value="NZ_FNXF01000021.1"/>
</dbReference>
<gene>
    <name evidence="2" type="ORF">SAMN05660691_03795</name>
</gene>
<dbReference type="AlphaFoldDB" id="A0A1H6NH00"/>